<dbReference type="Gene3D" id="6.20.200.20">
    <property type="match status" value="4"/>
</dbReference>
<dbReference type="SUPFAM" id="SSF57603">
    <property type="entry name" value="FnI-like domain"/>
    <property type="match status" value="4"/>
</dbReference>
<feature type="compositionally biased region" description="Polar residues" evidence="1">
    <location>
        <begin position="504"/>
        <end position="517"/>
    </location>
</feature>
<feature type="region of interest" description="Disordered" evidence="1">
    <location>
        <begin position="504"/>
        <end position="910"/>
    </location>
</feature>
<gene>
    <name evidence="3" type="ORF">F2P81_002292</name>
</gene>
<dbReference type="PANTHER" id="PTHR24023">
    <property type="entry name" value="COLLAGEN ALPHA"/>
    <property type="match status" value="1"/>
</dbReference>
<dbReference type="GO" id="GO:0005615">
    <property type="term" value="C:extracellular space"/>
    <property type="evidence" value="ECO:0007669"/>
    <property type="project" value="TreeGrafter"/>
</dbReference>
<dbReference type="AlphaFoldDB" id="A0A6A4TIE1"/>
<reference evidence="3 4" key="1">
    <citation type="submission" date="2019-06" db="EMBL/GenBank/DDBJ databases">
        <title>Draft genomes of female and male turbot (Scophthalmus maximus).</title>
        <authorList>
            <person name="Xu H."/>
            <person name="Xu X.-W."/>
            <person name="Shao C."/>
            <person name="Chen S."/>
        </authorList>
    </citation>
    <scope>NUCLEOTIDE SEQUENCE [LARGE SCALE GENOMIC DNA]</scope>
    <source>
        <strain evidence="3">Ysfricsl-2016a</strain>
        <tissue evidence="3">Blood</tissue>
    </source>
</reference>
<feature type="compositionally biased region" description="Basic and acidic residues" evidence="1">
    <location>
        <begin position="900"/>
        <end position="910"/>
    </location>
</feature>
<feature type="compositionally biased region" description="Low complexity" evidence="1">
    <location>
        <begin position="611"/>
        <end position="620"/>
    </location>
</feature>
<feature type="compositionally biased region" description="Gly residues" evidence="1">
    <location>
        <begin position="870"/>
        <end position="885"/>
    </location>
</feature>
<name>A0A6A4TIE1_SCOMX</name>
<feature type="compositionally biased region" description="Basic and acidic residues" evidence="1">
    <location>
        <begin position="833"/>
        <end position="844"/>
    </location>
</feature>
<feature type="compositionally biased region" description="Gly residues" evidence="1">
    <location>
        <begin position="621"/>
        <end position="630"/>
    </location>
</feature>
<dbReference type="InterPro" id="IPR050149">
    <property type="entry name" value="Collagen_superfamily"/>
</dbReference>
<dbReference type="GO" id="GO:0030020">
    <property type="term" value="F:extracellular matrix structural constituent conferring tensile strength"/>
    <property type="evidence" value="ECO:0007669"/>
    <property type="project" value="TreeGrafter"/>
</dbReference>
<proteinExistence type="predicted"/>
<feature type="compositionally biased region" description="Low complexity" evidence="1">
    <location>
        <begin position="775"/>
        <end position="785"/>
    </location>
</feature>
<dbReference type="PANTHER" id="PTHR24023:SF1112">
    <property type="entry name" value="COL_CUTICLE_N DOMAIN-CONTAINING PROTEIN-RELATED"/>
    <property type="match status" value="1"/>
</dbReference>
<accession>A0A6A4TIE1</accession>
<feature type="compositionally biased region" description="Gly residues" evidence="1">
    <location>
        <begin position="852"/>
        <end position="864"/>
    </location>
</feature>
<feature type="compositionally biased region" description="Low complexity" evidence="1">
    <location>
        <begin position="592"/>
        <end position="604"/>
    </location>
</feature>
<protein>
    <recommendedName>
        <fullName evidence="2">VWFC domain-containing protein</fullName>
    </recommendedName>
</protein>
<sequence>MGNQSVLQAPSTLPDLFCKEKTPEIHQDGNPTFKDGRALEFTAALPDSDSCAENGTVYSNNQIWSPEPCRTCVCDLGIVVCEDEVCEELSGCPAAVTPEGQCCLACATAAATPHGAETQDADSCTEDGKVYSNNQIWYPDPCRVCICDMGTVVCEDVVCEDVGDCEATEVPEGACCPVCAAAARRPNTADAETDTCTENGKVYANDDMWNPEPCRICVCDAGTAVCEDVVCEDLGDCREAVTPDGECCPVCVTAASTSTPGTGPTAAADENKGESCAVDGQVYGHDDIWKPEPCRVCVCDNGVAVCDEVQCETVPNCDKVVTPEGECCPVCSTYASASRMIDINCSHVQVDKQCNDIFQRNLQGFAGPQGFDGEPGVPGNPGEPGAPGHPSHPGCAVQTTVCEMLLFQGEAGPRGPPGSTGVPSLYPLSPPFLFRVPVVARDSQEMLESQDQWWEILLSSSFTFYTQNFPLISVLLKLSLNLNVSVRRVSRVIEDQKVQQENPELTENLVLQGTSGTPGAMGAPGPLGKRGASGDVGKPGPLGEAGPTGVRGSQGQQGPRGDAGHGGPPGPTGQQGAEGTDGAPGSRGQTGLAGVQGPAGLLGPAGPPGPQGTTGTEGPKGQLGDGGMPGFKGEAGHKGERGDHGAPGPLGPMGDDGKRGPRGDAGSIGPQGPPGEAGTPGNRGFPGADGLPGQKGLTGLIGAQGAEGKQGPMGSAGEDGKQGPAGSTGNRGAAGPMGLPGPKGFAGDAGKVGEAGSSGPPGQKGLNGKDGEEGAAGPAGPAGPAGKRGEHGPQGLHGFQGLPGMPGPPGESGKPGNEGLAGEAGTGGGTGPRGERGPPGERGEIGPNGLQGPKGGAGGPGTDGPKGSAGPTGGVGEPGGPGLQGMPGERGISGPSGPKGDGHERNVFSLSKRNESELLISSDRVLLERKDSRVKRELMVHGDFLVLLDLLAPVDPTEIRGLTGLRDLLAPQDSEELWVSLDSEEREACWDCQVLLVHRESLEPLEYRAAKGPLAELGYQEPLGQEEMPARRETGEILDQRVWLVFQGLLELKVRWDSPAVQEKLVKMVPKAPLDPKDNLEYGGKW</sequence>
<dbReference type="InterPro" id="IPR008160">
    <property type="entry name" value="Collagen"/>
</dbReference>
<dbReference type="GO" id="GO:0031012">
    <property type="term" value="C:extracellular matrix"/>
    <property type="evidence" value="ECO:0007669"/>
    <property type="project" value="TreeGrafter"/>
</dbReference>
<feature type="domain" description="VWFC" evidence="2">
    <location>
        <begin position="274"/>
        <end position="332"/>
    </location>
</feature>
<dbReference type="PROSITE" id="PS50184">
    <property type="entry name" value="VWFC_2"/>
    <property type="match status" value="4"/>
</dbReference>
<dbReference type="Proteomes" id="UP000438429">
    <property type="component" value="Unassembled WGS sequence"/>
</dbReference>
<evidence type="ECO:0000313" key="4">
    <source>
        <dbReference type="Proteomes" id="UP000438429"/>
    </source>
</evidence>
<dbReference type="GO" id="GO:0030198">
    <property type="term" value="P:extracellular matrix organization"/>
    <property type="evidence" value="ECO:0007669"/>
    <property type="project" value="TreeGrafter"/>
</dbReference>
<evidence type="ECO:0000256" key="1">
    <source>
        <dbReference type="SAM" id="MobiDB-lite"/>
    </source>
</evidence>
<feature type="compositionally biased region" description="Basic and acidic residues" evidence="1">
    <location>
        <begin position="634"/>
        <end position="644"/>
    </location>
</feature>
<feature type="domain" description="VWFC" evidence="2">
    <location>
        <begin position="122"/>
        <end position="180"/>
    </location>
</feature>
<feature type="compositionally biased region" description="Gly residues" evidence="1">
    <location>
        <begin position="822"/>
        <end position="832"/>
    </location>
</feature>
<organism evidence="3 4">
    <name type="scientific">Scophthalmus maximus</name>
    <name type="common">Turbot</name>
    <name type="synonym">Psetta maxima</name>
    <dbReference type="NCBI Taxonomy" id="52904"/>
    <lineage>
        <taxon>Eukaryota</taxon>
        <taxon>Metazoa</taxon>
        <taxon>Chordata</taxon>
        <taxon>Craniata</taxon>
        <taxon>Vertebrata</taxon>
        <taxon>Euteleostomi</taxon>
        <taxon>Actinopterygii</taxon>
        <taxon>Neopterygii</taxon>
        <taxon>Teleostei</taxon>
        <taxon>Neoteleostei</taxon>
        <taxon>Acanthomorphata</taxon>
        <taxon>Carangaria</taxon>
        <taxon>Pleuronectiformes</taxon>
        <taxon>Pleuronectoidei</taxon>
        <taxon>Scophthalmidae</taxon>
        <taxon>Scophthalmus</taxon>
    </lineage>
</organism>
<feature type="domain" description="VWFC" evidence="2">
    <location>
        <begin position="194"/>
        <end position="252"/>
    </location>
</feature>
<dbReference type="InterPro" id="IPR001007">
    <property type="entry name" value="VWF_dom"/>
</dbReference>
<evidence type="ECO:0000313" key="3">
    <source>
        <dbReference type="EMBL" id="KAF0045763.1"/>
    </source>
</evidence>
<dbReference type="PROSITE" id="PS01208">
    <property type="entry name" value="VWFC_1"/>
    <property type="match status" value="4"/>
</dbReference>
<dbReference type="Pfam" id="PF00093">
    <property type="entry name" value="VWC"/>
    <property type="match status" value="4"/>
</dbReference>
<evidence type="ECO:0000259" key="2">
    <source>
        <dbReference type="PROSITE" id="PS50184"/>
    </source>
</evidence>
<dbReference type="EMBL" id="VEVO01000002">
    <property type="protein sequence ID" value="KAF0045763.1"/>
    <property type="molecule type" value="Genomic_DNA"/>
</dbReference>
<comment type="caution">
    <text evidence="3">The sequence shown here is derived from an EMBL/GenBank/DDBJ whole genome shotgun (WGS) entry which is preliminary data.</text>
</comment>
<dbReference type="Pfam" id="PF01391">
    <property type="entry name" value="Collagen"/>
    <property type="match status" value="3"/>
</dbReference>
<feature type="region of interest" description="Disordered" evidence="1">
    <location>
        <begin position="368"/>
        <end position="393"/>
    </location>
</feature>
<feature type="domain" description="VWFC" evidence="2">
    <location>
        <begin position="49"/>
        <end position="107"/>
    </location>
</feature>
<dbReference type="SMART" id="SM00214">
    <property type="entry name" value="VWC"/>
    <property type="match status" value="4"/>
</dbReference>